<dbReference type="SFLD" id="SFLDF00010">
    <property type="entry name" value="dipeptide_epimerase"/>
    <property type="match status" value="1"/>
</dbReference>
<feature type="active site" description="Proton acceptor; specific for (R)-substrate epimerization" evidence="5">
    <location>
        <position position="149"/>
    </location>
</feature>
<protein>
    <recommendedName>
        <fullName evidence="7">Dipeptide epimerase</fullName>
        <ecNumber evidence="7">5.1.1.-</ecNumber>
    </recommendedName>
</protein>
<evidence type="ECO:0000256" key="8">
    <source>
        <dbReference type="SAM" id="Phobius"/>
    </source>
</evidence>
<dbReference type="Proteomes" id="UP000885830">
    <property type="component" value="Unassembled WGS sequence"/>
</dbReference>
<dbReference type="InterPro" id="IPR018110">
    <property type="entry name" value="Mandel_Rmase/mucon_lact_enz_CS"/>
</dbReference>
<dbReference type="InterPro" id="IPR036849">
    <property type="entry name" value="Enolase-like_C_sf"/>
</dbReference>
<dbReference type="NCBIfam" id="NF042940">
    <property type="entry name" value="racemase_DgcA"/>
    <property type="match status" value="1"/>
</dbReference>
<keyword evidence="4 7" id="KW-0413">Isomerase</keyword>
<dbReference type="CDD" id="cd03319">
    <property type="entry name" value="L-Ala-DL-Glu_epimerase"/>
    <property type="match status" value="1"/>
</dbReference>
<evidence type="ECO:0000256" key="3">
    <source>
        <dbReference type="ARBA" id="ARBA00022842"/>
    </source>
</evidence>
<dbReference type="EMBL" id="DRMJ01000393">
    <property type="protein sequence ID" value="HHL43460.1"/>
    <property type="molecule type" value="Genomic_DNA"/>
</dbReference>
<dbReference type="SUPFAM" id="SSF51604">
    <property type="entry name" value="Enolase C-terminal domain-like"/>
    <property type="match status" value="1"/>
</dbReference>
<dbReference type="Gene3D" id="3.20.20.120">
    <property type="entry name" value="Enolase-like C-terminal domain"/>
    <property type="match status" value="1"/>
</dbReference>
<evidence type="ECO:0000256" key="2">
    <source>
        <dbReference type="ARBA" id="ARBA00022723"/>
    </source>
</evidence>
<feature type="active site" description="Proton acceptor; specific for (S)-substrate epimerization" evidence="5">
    <location>
        <position position="247"/>
    </location>
</feature>
<dbReference type="PROSITE" id="PS00909">
    <property type="entry name" value="MR_MLE_2"/>
    <property type="match status" value="1"/>
</dbReference>
<name>A0A7C5R0Z6_9PROT</name>
<comment type="caution">
    <text evidence="10">The sequence shown here is derived from an EMBL/GenBank/DDBJ whole genome shotgun (WGS) entry which is preliminary data.</text>
</comment>
<evidence type="ECO:0000313" key="10">
    <source>
        <dbReference type="EMBL" id="HHL43460.1"/>
    </source>
</evidence>
<feature type="domain" description="Mandelate racemase/muconate lactonizing enzyme C-terminal" evidence="9">
    <location>
        <begin position="130"/>
        <end position="220"/>
    </location>
</feature>
<gene>
    <name evidence="10" type="ORF">ENJ42_07580</name>
</gene>
<dbReference type="SFLD" id="SFLDS00001">
    <property type="entry name" value="Enolase"/>
    <property type="match status" value="1"/>
</dbReference>
<keyword evidence="8" id="KW-1133">Transmembrane helix</keyword>
<dbReference type="Gene3D" id="3.30.390.10">
    <property type="entry name" value="Enolase-like, N-terminal domain"/>
    <property type="match status" value="1"/>
</dbReference>
<dbReference type="GO" id="GO:0009063">
    <property type="term" value="P:amino acid catabolic process"/>
    <property type="evidence" value="ECO:0007669"/>
    <property type="project" value="InterPro"/>
</dbReference>
<dbReference type="InterPro" id="IPR013341">
    <property type="entry name" value="Mandelate_racemase_N_dom"/>
</dbReference>
<dbReference type="InterPro" id="IPR029017">
    <property type="entry name" value="Enolase-like_N"/>
</dbReference>
<dbReference type="Pfam" id="PF02746">
    <property type="entry name" value="MR_MLE_N"/>
    <property type="match status" value="1"/>
</dbReference>
<dbReference type="SFLD" id="SFLDG00180">
    <property type="entry name" value="muconate_cycloisomerase"/>
    <property type="match status" value="1"/>
</dbReference>
<evidence type="ECO:0000256" key="1">
    <source>
        <dbReference type="ARBA" id="ARBA00008031"/>
    </source>
</evidence>
<sequence>MRHISIQICKYPIRGTFRIAHGTVSEVEVVQVDITEHGMTGRGECRPYPRYGESTKSVTREIKKIRNELEAGMTIQALQSALPAGAARNAVDCALWDLAAKSQDKPVWELAKIAAPRPRTTAYTLSIDTPQNMRAAALEAKTYPVLKLKIGGPDGLEGITAILSARPDVQLIVDANESLMPEDLAEFRRVLANAPVLMIEQPLPSDIDGQIDNTPNARPRYCADESLHTRDDLSRLWEAGYRAINVKLDKCGGFTEALALMNMARDMGFMIMAGCMVGSSLAMAPMAMLESFADVIDLDGPLLLAQDVENGLRFDGAVMHPPPAKLWG</sequence>
<dbReference type="Pfam" id="PF13378">
    <property type="entry name" value="MR_MLE_C"/>
    <property type="match status" value="1"/>
</dbReference>
<dbReference type="GO" id="GO:0016855">
    <property type="term" value="F:racemase and epimerase activity, acting on amino acids and derivatives"/>
    <property type="evidence" value="ECO:0007669"/>
    <property type="project" value="UniProtKB-UniRule"/>
</dbReference>
<dbReference type="InterPro" id="IPR029065">
    <property type="entry name" value="Enolase_C-like"/>
</dbReference>
<evidence type="ECO:0000256" key="5">
    <source>
        <dbReference type="PIRSR" id="PIRSR634603-1"/>
    </source>
</evidence>
<evidence type="ECO:0000256" key="6">
    <source>
        <dbReference type="PIRSR" id="PIRSR634603-3"/>
    </source>
</evidence>
<dbReference type="PANTHER" id="PTHR48080">
    <property type="entry name" value="D-GALACTONATE DEHYDRATASE-RELATED"/>
    <property type="match status" value="1"/>
</dbReference>
<feature type="binding site" evidence="6">
    <location>
        <position position="174"/>
    </location>
    <ligand>
        <name>Mg(2+)</name>
        <dbReference type="ChEBI" id="CHEBI:18420"/>
    </ligand>
</feature>
<evidence type="ECO:0000256" key="7">
    <source>
        <dbReference type="RuleBase" id="RU366006"/>
    </source>
</evidence>
<dbReference type="SUPFAM" id="SSF54826">
    <property type="entry name" value="Enolase N-terminal domain-like"/>
    <property type="match status" value="1"/>
</dbReference>
<dbReference type="EC" id="5.1.1.-" evidence="7"/>
<comment type="cofactor">
    <cofactor evidence="6 7">
        <name>Mg(2+)</name>
        <dbReference type="ChEBI" id="CHEBI:18420"/>
    </cofactor>
    <text evidence="6 7">Binds 1 Mg(2+) ion per subunit.</text>
</comment>
<keyword evidence="8" id="KW-0472">Membrane</keyword>
<proteinExistence type="inferred from homology"/>
<organism evidence="10">
    <name type="scientific">Hellea balneolensis</name>
    <dbReference type="NCBI Taxonomy" id="287478"/>
    <lineage>
        <taxon>Bacteria</taxon>
        <taxon>Pseudomonadati</taxon>
        <taxon>Pseudomonadota</taxon>
        <taxon>Alphaproteobacteria</taxon>
        <taxon>Maricaulales</taxon>
        <taxon>Robiginitomaculaceae</taxon>
        <taxon>Hellea</taxon>
    </lineage>
</organism>
<accession>A0A7C5R0Z6</accession>
<dbReference type="InterPro" id="IPR034593">
    <property type="entry name" value="DgoD-like"/>
</dbReference>
<reference evidence="10" key="1">
    <citation type="journal article" date="2020" name="mSystems">
        <title>Genome- and Community-Level Interaction Insights into Carbon Utilization and Element Cycling Functions of Hydrothermarchaeota in Hydrothermal Sediment.</title>
        <authorList>
            <person name="Zhou Z."/>
            <person name="Liu Y."/>
            <person name="Xu W."/>
            <person name="Pan J."/>
            <person name="Luo Z.H."/>
            <person name="Li M."/>
        </authorList>
    </citation>
    <scope>NUCLEOTIDE SEQUENCE [LARGE SCALE GENOMIC DNA]</scope>
    <source>
        <strain evidence="10">HyVt-485</strain>
    </source>
</reference>
<comment type="similarity">
    <text evidence="1 7">Belongs to the mandelate racemase/muconate lactonizing enzyme family.</text>
</comment>
<feature type="binding site" evidence="6">
    <location>
        <position position="200"/>
    </location>
    <ligand>
        <name>Mg(2+)</name>
        <dbReference type="ChEBI" id="CHEBI:18420"/>
    </ligand>
</feature>
<dbReference type="InterPro" id="IPR034603">
    <property type="entry name" value="Dipeptide_epimerase"/>
</dbReference>
<keyword evidence="3 6" id="KW-0460">Magnesium</keyword>
<feature type="binding site" evidence="6">
    <location>
        <position position="224"/>
    </location>
    <ligand>
        <name>Mg(2+)</name>
        <dbReference type="ChEBI" id="CHEBI:18420"/>
    </ligand>
</feature>
<dbReference type="PANTHER" id="PTHR48080:SF3">
    <property type="entry name" value="ENOLASE SUPERFAMILY MEMBER DDB_G0284701"/>
    <property type="match status" value="1"/>
</dbReference>
<dbReference type="SMART" id="SM00922">
    <property type="entry name" value="MR_MLE"/>
    <property type="match status" value="1"/>
</dbReference>
<evidence type="ECO:0000256" key="4">
    <source>
        <dbReference type="ARBA" id="ARBA00023235"/>
    </source>
</evidence>
<keyword evidence="8" id="KW-0812">Transmembrane</keyword>
<dbReference type="AlphaFoldDB" id="A0A7C5R0Z6"/>
<keyword evidence="2 6" id="KW-0479">Metal-binding</keyword>
<evidence type="ECO:0000259" key="9">
    <source>
        <dbReference type="SMART" id="SM00922"/>
    </source>
</evidence>
<dbReference type="InterPro" id="IPR013342">
    <property type="entry name" value="Mandelate_racemase_C"/>
</dbReference>
<feature type="transmembrane region" description="Helical" evidence="8">
    <location>
        <begin position="269"/>
        <end position="289"/>
    </location>
</feature>
<dbReference type="GO" id="GO:0000287">
    <property type="term" value="F:magnesium ion binding"/>
    <property type="evidence" value="ECO:0007669"/>
    <property type="project" value="UniProtKB-ARBA"/>
</dbReference>